<dbReference type="Proteomes" id="UP000176951">
    <property type="component" value="Unassembled WGS sequence"/>
</dbReference>
<dbReference type="EMBL" id="MHSW01000018">
    <property type="protein sequence ID" value="OHA51815.1"/>
    <property type="molecule type" value="Genomic_DNA"/>
</dbReference>
<feature type="coiled-coil region" evidence="1">
    <location>
        <begin position="253"/>
        <end position="304"/>
    </location>
</feature>
<feature type="compositionally biased region" description="Basic and acidic residues" evidence="2">
    <location>
        <begin position="15"/>
        <end position="24"/>
    </location>
</feature>
<sequence>MNPEKSFEENPSSEPEDRSKKPDYKPGFTMSNKRLKEIFTEEELRNLKHVKLSAEHGDVGGADDNAVEELQKSLGRKFNRLEALKWLAEHGKLGAVEAEESLEALPPREVLHKSISQNDVLDDEPARIIEAVVHGKAEGFTSEAIIKLLETYKDIKLVEQEAVVSLLKKYTPEELKEGPDFVKSIGEILINGALPMDKSSLKIRQTIIETLGSSKSSYAVDILARYVEFIRTNEYVVPQGDEINADVYKVHDYIAVINALNNLKKDIEKEEQQERYVELIEILHHQLLDYVQEVERKIEEWKAQNPGLTIASKNTEALEDKDYETNNPIRAEILGWKDNYDRMDDNEKKFIVVNLKQMADEAETAEEILQCMEEDPTSEALRKLYGQFSRTLGENQVESLSHILLNESVIFDPQNSNAKRELMQLIVSVASQDSLEAIKKFSEKVSNYEYAQNEDNLDSPPELLRRRDQELIIWALNELGENMGNVNTIELAKLRDEVQNNYQDVSEEYERWLRNHPKRTA</sequence>
<dbReference type="AlphaFoldDB" id="A0A1G2PU12"/>
<evidence type="ECO:0000313" key="4">
    <source>
        <dbReference type="Proteomes" id="UP000176951"/>
    </source>
</evidence>
<protein>
    <submittedName>
        <fullName evidence="3">Uncharacterized protein</fullName>
    </submittedName>
</protein>
<proteinExistence type="predicted"/>
<gene>
    <name evidence="3" type="ORF">A3A97_00080</name>
</gene>
<keyword evidence="1" id="KW-0175">Coiled coil</keyword>
<organism evidence="3 4">
    <name type="scientific">Candidatus Terrybacteria bacterium RIFCSPLOWO2_01_FULL_40_23</name>
    <dbReference type="NCBI Taxonomy" id="1802366"/>
    <lineage>
        <taxon>Bacteria</taxon>
        <taxon>Candidatus Terryibacteriota</taxon>
    </lineage>
</organism>
<accession>A0A1G2PU12</accession>
<evidence type="ECO:0000256" key="1">
    <source>
        <dbReference type="SAM" id="Coils"/>
    </source>
</evidence>
<evidence type="ECO:0000256" key="2">
    <source>
        <dbReference type="SAM" id="MobiDB-lite"/>
    </source>
</evidence>
<comment type="caution">
    <text evidence="3">The sequence shown here is derived from an EMBL/GenBank/DDBJ whole genome shotgun (WGS) entry which is preliminary data.</text>
</comment>
<name>A0A1G2PU12_9BACT</name>
<feature type="region of interest" description="Disordered" evidence="2">
    <location>
        <begin position="1"/>
        <end position="29"/>
    </location>
</feature>
<evidence type="ECO:0000313" key="3">
    <source>
        <dbReference type="EMBL" id="OHA51815.1"/>
    </source>
</evidence>
<reference evidence="3 4" key="1">
    <citation type="journal article" date="2016" name="Nat. Commun.">
        <title>Thousands of microbial genomes shed light on interconnected biogeochemical processes in an aquifer system.</title>
        <authorList>
            <person name="Anantharaman K."/>
            <person name="Brown C.T."/>
            <person name="Hug L.A."/>
            <person name="Sharon I."/>
            <person name="Castelle C.J."/>
            <person name="Probst A.J."/>
            <person name="Thomas B.C."/>
            <person name="Singh A."/>
            <person name="Wilkins M.J."/>
            <person name="Karaoz U."/>
            <person name="Brodie E.L."/>
            <person name="Williams K.H."/>
            <person name="Hubbard S.S."/>
            <person name="Banfield J.F."/>
        </authorList>
    </citation>
    <scope>NUCLEOTIDE SEQUENCE [LARGE SCALE GENOMIC DNA]</scope>
</reference>